<keyword evidence="3" id="KW-1185">Reference proteome</keyword>
<feature type="domain" description="Right handed beta helix" evidence="1">
    <location>
        <begin position="7"/>
        <end position="83"/>
    </location>
</feature>
<accession>A0A372GEA7</accession>
<dbReference type="SUPFAM" id="SSF51126">
    <property type="entry name" value="Pectin lyase-like"/>
    <property type="match status" value="1"/>
</dbReference>
<dbReference type="InterPro" id="IPR012334">
    <property type="entry name" value="Pectin_lyas_fold"/>
</dbReference>
<dbReference type="Gene3D" id="2.160.20.10">
    <property type="entry name" value="Single-stranded right-handed beta-helix, Pectin lyase-like"/>
    <property type="match status" value="1"/>
</dbReference>
<dbReference type="Proteomes" id="UP000262882">
    <property type="component" value="Unassembled WGS sequence"/>
</dbReference>
<evidence type="ECO:0000259" key="1">
    <source>
        <dbReference type="Pfam" id="PF13229"/>
    </source>
</evidence>
<sequence length="126" mass="13526">MAPSEGYAGVHVKESSNITIKNNTFTNLSDVDHMHGVYMYRTTKSKIQHNTFSRITGDAVRLGDRSSNNIVENDTISRSGKSGAISEWGRLAPIGSEKCGGGKAGPLTWNNCKKASIKNGGGNKKI</sequence>
<dbReference type="EMBL" id="QVNQ01000006">
    <property type="protein sequence ID" value="RFS83706.1"/>
    <property type="molecule type" value="Genomic_DNA"/>
</dbReference>
<dbReference type="InterPro" id="IPR011050">
    <property type="entry name" value="Pectin_lyase_fold/virulence"/>
</dbReference>
<name>A0A372GEA7_9ACTN</name>
<dbReference type="SMART" id="SM00710">
    <property type="entry name" value="PbH1"/>
    <property type="match status" value="2"/>
</dbReference>
<dbReference type="InterPro" id="IPR039448">
    <property type="entry name" value="Beta_helix"/>
</dbReference>
<dbReference type="Pfam" id="PF13229">
    <property type="entry name" value="Beta_helix"/>
    <property type="match status" value="1"/>
</dbReference>
<evidence type="ECO:0000313" key="2">
    <source>
        <dbReference type="EMBL" id="RFS83706.1"/>
    </source>
</evidence>
<organism evidence="2 3">
    <name type="scientific">Actinomadura spongiicola</name>
    <dbReference type="NCBI Taxonomy" id="2303421"/>
    <lineage>
        <taxon>Bacteria</taxon>
        <taxon>Bacillati</taxon>
        <taxon>Actinomycetota</taxon>
        <taxon>Actinomycetes</taxon>
        <taxon>Streptosporangiales</taxon>
        <taxon>Thermomonosporaceae</taxon>
        <taxon>Actinomadura</taxon>
    </lineage>
</organism>
<protein>
    <recommendedName>
        <fullName evidence="1">Right handed beta helix domain-containing protein</fullName>
    </recommendedName>
</protein>
<proteinExistence type="predicted"/>
<comment type="caution">
    <text evidence="2">The sequence shown here is derived from an EMBL/GenBank/DDBJ whole genome shotgun (WGS) entry which is preliminary data.</text>
</comment>
<evidence type="ECO:0000313" key="3">
    <source>
        <dbReference type="Proteomes" id="UP000262882"/>
    </source>
</evidence>
<dbReference type="RefSeq" id="WP_117401537.1">
    <property type="nucleotide sequence ID" value="NZ_QVNQ01000006.1"/>
</dbReference>
<dbReference type="OrthoDB" id="3465763at2"/>
<dbReference type="AlphaFoldDB" id="A0A372GEA7"/>
<reference evidence="2 3" key="1">
    <citation type="submission" date="2018-08" db="EMBL/GenBank/DDBJ databases">
        <title>Actinomadura spongicola sp. nov., isolated from marine sponge Leucetta chagosensis.</title>
        <authorList>
            <person name="Li L."/>
            <person name="Lin H.W."/>
        </authorList>
    </citation>
    <scope>NUCLEOTIDE SEQUENCE [LARGE SCALE GENOMIC DNA]</scope>
    <source>
        <strain evidence="2 3">LHW52907</strain>
    </source>
</reference>
<dbReference type="InterPro" id="IPR006626">
    <property type="entry name" value="PbH1"/>
</dbReference>
<gene>
    <name evidence="2" type="ORF">D0T12_22090</name>
</gene>